<dbReference type="Proteomes" id="UP000033562">
    <property type="component" value="Unassembled WGS sequence"/>
</dbReference>
<dbReference type="RefSeq" id="WP_045808812.1">
    <property type="nucleotide sequence ID" value="NZ_LANX01000001.1"/>
</dbReference>
<name>A0A0F3NMR1_9RICK</name>
<gene>
    <name evidence="1" type="ORF">NLO413_0370</name>
</gene>
<sequence>MVLLLDTACFSWTCKLVSSKFIIKYRGTLSVNNPQAIGELMLHIRDKLYMRDKGKSSITFNICRTNIYTVPINYTHYSSYSIKELNSGIGKKIRSAPSFIARKVLSTVINKCNIRGYAPLYNKEISK</sequence>
<comment type="caution">
    <text evidence="1">The sequence shown here is derived from an EMBL/GenBank/DDBJ whole genome shotgun (WGS) entry which is preliminary data.</text>
</comment>
<accession>A0A0F3NMR1</accession>
<evidence type="ECO:0000313" key="1">
    <source>
        <dbReference type="EMBL" id="KJV68997.1"/>
    </source>
</evidence>
<reference evidence="1 2" key="1">
    <citation type="submission" date="2015-02" db="EMBL/GenBank/DDBJ databases">
        <title>Genome Sequencing of Rickettsiales.</title>
        <authorList>
            <person name="Daugherty S.C."/>
            <person name="Su Q."/>
            <person name="Abolude K."/>
            <person name="Beier-Sexton M."/>
            <person name="Carlyon J.A."/>
            <person name="Carter R."/>
            <person name="Day N.P."/>
            <person name="Dumler S.J."/>
            <person name="Dyachenko V."/>
            <person name="Godinez A."/>
            <person name="Kurtti T.J."/>
            <person name="Lichay M."/>
            <person name="Mullins K.E."/>
            <person name="Ott S."/>
            <person name="Pappas-Brown V."/>
            <person name="Paris D.H."/>
            <person name="Patel P."/>
            <person name="Richards A.L."/>
            <person name="Sadzewicz L."/>
            <person name="Sears K."/>
            <person name="Seidman D."/>
            <person name="Sengamalay N."/>
            <person name="Stenos J."/>
            <person name="Tallon L.J."/>
            <person name="Vincent G."/>
            <person name="Fraser C.M."/>
            <person name="Munderloh U."/>
            <person name="Dunning-Hotopp J.C."/>
        </authorList>
    </citation>
    <scope>NUCLEOTIDE SEQUENCE [LARGE SCALE GENOMIC DNA]</scope>
    <source>
        <strain evidence="1 2">RAC413</strain>
    </source>
</reference>
<evidence type="ECO:0000313" key="2">
    <source>
        <dbReference type="Proteomes" id="UP000033562"/>
    </source>
</evidence>
<dbReference type="AlphaFoldDB" id="A0A0F3NMR1"/>
<dbReference type="EMBL" id="LANX01000001">
    <property type="protein sequence ID" value="KJV68997.1"/>
    <property type="molecule type" value="Genomic_DNA"/>
</dbReference>
<organism evidence="1 2">
    <name type="scientific">Candidatus Neoehrlichia procyonis str. RAC413</name>
    <dbReference type="NCBI Taxonomy" id="1359163"/>
    <lineage>
        <taxon>Bacteria</taxon>
        <taxon>Pseudomonadati</taxon>
        <taxon>Pseudomonadota</taxon>
        <taxon>Alphaproteobacteria</taxon>
        <taxon>Rickettsiales</taxon>
        <taxon>Anaplasmataceae</taxon>
        <taxon>Candidatus Neoehrlichia</taxon>
    </lineage>
</organism>
<keyword evidence="2" id="KW-1185">Reference proteome</keyword>
<protein>
    <submittedName>
        <fullName evidence="1">Uncharacterized protein</fullName>
    </submittedName>
</protein>
<proteinExistence type="predicted"/>